<reference evidence="1 2" key="1">
    <citation type="submission" date="2020-01" db="EMBL/GenBank/DDBJ databases">
        <title>Genomes assembled from Gulf of Kutch pelagic sediment metagenomes.</title>
        <authorList>
            <person name="Chandrashekar M."/>
            <person name="Mahajan M.S."/>
            <person name="Dave K.J."/>
            <person name="Vatsa P."/>
            <person name="Nathani N.M."/>
        </authorList>
    </citation>
    <scope>NUCLEOTIDE SEQUENCE [LARGE SCALE GENOMIC DNA]</scope>
    <source>
        <strain evidence="1">KS3-K002</strain>
    </source>
</reference>
<dbReference type="Proteomes" id="UP000702544">
    <property type="component" value="Unassembled WGS sequence"/>
</dbReference>
<comment type="caution">
    <text evidence="1">The sequence shown here is derived from an EMBL/GenBank/DDBJ whole genome shotgun (WGS) entry which is preliminary data.</text>
</comment>
<proteinExistence type="predicted"/>
<gene>
    <name evidence="1" type="ORF">GWO12_06820</name>
</gene>
<dbReference type="AlphaFoldDB" id="A0AAE4Z9U7"/>
<sequence length="180" mass="20102">MPENGWRAAVRPVDLLSDSALIRPLISGLPLRFHFVVELWHDKFFADGLVDRATWSLILFQEPLSGEYRMTYSWDPQAEDWFISLTDAAAALERWYRTPLQAPGGGGGTYYYEASLEVEILSLGDLDELEHWLRGEVGSGDEPGGGGVFGALGRGVKRLFIRLIGLSARKYGARSEPFRP</sequence>
<dbReference type="EMBL" id="JAACAK010000049">
    <property type="protein sequence ID" value="NIR74811.1"/>
    <property type="molecule type" value="Genomic_DNA"/>
</dbReference>
<name>A0AAE4Z9U7_9BACT</name>
<protein>
    <submittedName>
        <fullName evidence="1">Uncharacterized protein</fullName>
    </submittedName>
</protein>
<accession>A0AAE4Z9U7</accession>
<evidence type="ECO:0000313" key="1">
    <source>
        <dbReference type="EMBL" id="NIR74811.1"/>
    </source>
</evidence>
<organism evidence="1 2">
    <name type="scientific">Candidatus Kutchimonas denitrificans</name>
    <dbReference type="NCBI Taxonomy" id="3056748"/>
    <lineage>
        <taxon>Bacteria</taxon>
        <taxon>Pseudomonadati</taxon>
        <taxon>Gemmatimonadota</taxon>
        <taxon>Gemmatimonadia</taxon>
        <taxon>Candidatus Palauibacterales</taxon>
        <taxon>Candidatus Palauibacteraceae</taxon>
        <taxon>Candidatus Kutchimonas</taxon>
    </lineage>
</organism>
<evidence type="ECO:0000313" key="2">
    <source>
        <dbReference type="Proteomes" id="UP000702544"/>
    </source>
</evidence>